<dbReference type="GO" id="GO:0005634">
    <property type="term" value="C:nucleus"/>
    <property type="evidence" value="ECO:0007669"/>
    <property type="project" value="UniProtKB-SubCell"/>
</dbReference>
<evidence type="ECO:0000256" key="2">
    <source>
        <dbReference type="ARBA" id="ARBA00007991"/>
    </source>
</evidence>
<dbReference type="PANTHER" id="PTHR12363">
    <property type="entry name" value="TRANSPORTIN 3 AND IMPORTIN 13"/>
    <property type="match status" value="1"/>
</dbReference>
<dbReference type="AlphaFoldDB" id="A4S383"/>
<comment type="similarity">
    <text evidence="2">Belongs to the importin beta family.</text>
</comment>
<gene>
    <name evidence="6" type="ORF">OSTLU_16936</name>
</gene>
<dbReference type="GO" id="GO:0006606">
    <property type="term" value="P:protein import into nucleus"/>
    <property type="evidence" value="ECO:0007669"/>
    <property type="project" value="TreeGrafter"/>
</dbReference>
<dbReference type="RefSeq" id="XP_001420051.1">
    <property type="nucleotide sequence ID" value="XM_001420014.1"/>
</dbReference>
<protein>
    <recommendedName>
        <fullName evidence="5">Exportin-1/Importin-beta-like domain-containing protein</fullName>
    </recommendedName>
</protein>
<evidence type="ECO:0000256" key="1">
    <source>
        <dbReference type="ARBA" id="ARBA00004123"/>
    </source>
</evidence>
<sequence>MDEDILRAHIASFFQSQDASERANAEAALSSFGKSDGSWSVLLRVLERDDATAVETLFCARTLHVLLRRCVAKEERTQASHAAFTERDWIDLRSRVLKLTMLFAVNSSSFAHDESNASRAVDLRSTLTQLALATSALACKMPTWDPTAVVRDVIKVFQEDARVSNEAKLLCLCTFLAFVPQEASSRELSIHPARREQVLTGLRSTANDVMDLLQQLATSASGDTLLHKYILDALAAWADIANVTPRFPRVILEGALHIVCSEDHHANIKQSAASAACASLVQCVWTSDTELRALLATSLAKLRAEVVKAERSEESRALIVNVLSSVAMKALRDQKDATKSPFATGPDAAGDRTYVKYAEFKSLQRQQKKTQRSEQKQKTNIAVDIDTEVLLFALDGLSEALSVGASMASALEPWGKLAKSFTPDSFVELLRPVAERCVHAAVLYVQLLPKHDLDDDQVKEEISDCLRDVISAVPIEEILGDFNQRLCAEMSAAQSGGWRTLNARLYVLLSLAKSFRAEANQSSFAILIENLCTLSTSEVVPKATLESTCWVLAGVAKCISQLEDNILLGVSHALIRSMSHSEFVVARGAAVAMMKLSEFAASRLGATDVPSLLAELHVRGGPTPSPTLRLGQEHESTVLLRALTFYVKCECREQTESACASLAEPVIEAMNVSLHRGSSEEYVRRLVDLDIVLRAMKSAYEHIQSPSEVLAGLATRAAIAVEQTSLRIVDHRMVEERFKVAWAMKALVELARFVDGLLGAVVRISVEAYMRAPGLGACYLDALSVMLEFYGDSRCGIEIGGTKFQSVGHVVVELLATVLPASLEDCEGWTSAFTLARATLRTACVAIVPHLRMMVEVSQASLRGVSDEPAAAALLFATDLLRAPVMLSAELASTAKNASASAMHAGLGRLAAEISGQSNKKRGTCEWNRRSAKPVADAVAAAMESHSVVIVRKILEAANGEMPPSMISDISAALHLVWSTYGTERFQGVMLAALGGEDDAFPKPKTKLSDKREWVAFLTNETCANDCRVFKRFLKSFLGGKKVGKN</sequence>
<dbReference type="GO" id="GO:0005737">
    <property type="term" value="C:cytoplasm"/>
    <property type="evidence" value="ECO:0007669"/>
    <property type="project" value="TreeGrafter"/>
</dbReference>
<dbReference type="KEGG" id="olu:OSTLU_16936"/>
<dbReference type="SUPFAM" id="SSF48371">
    <property type="entry name" value="ARM repeat"/>
    <property type="match status" value="1"/>
</dbReference>
<dbReference type="EMBL" id="CP000590">
    <property type="protein sequence ID" value="ABO98344.1"/>
    <property type="molecule type" value="Genomic_DNA"/>
</dbReference>
<keyword evidence="3" id="KW-0813">Transport</keyword>
<evidence type="ECO:0000256" key="4">
    <source>
        <dbReference type="ARBA" id="ARBA00023242"/>
    </source>
</evidence>
<comment type="subcellular location">
    <subcellularLocation>
        <location evidence="1">Nucleus</location>
    </subcellularLocation>
</comment>
<proteinExistence type="inferred from homology"/>
<dbReference type="InterPro" id="IPR013598">
    <property type="entry name" value="Exportin-1/Importin-b-like"/>
</dbReference>
<dbReference type="InterPro" id="IPR051345">
    <property type="entry name" value="Importin_beta-like_NTR"/>
</dbReference>
<accession>A4S383</accession>
<reference evidence="6 7" key="1">
    <citation type="journal article" date="2007" name="Proc. Natl. Acad. Sci. U.S.A.">
        <title>The tiny eukaryote Ostreococcus provides genomic insights into the paradox of plankton speciation.</title>
        <authorList>
            <person name="Palenik B."/>
            <person name="Grimwood J."/>
            <person name="Aerts A."/>
            <person name="Rouze P."/>
            <person name="Salamov A."/>
            <person name="Putnam N."/>
            <person name="Dupont C."/>
            <person name="Jorgensen R."/>
            <person name="Derelle E."/>
            <person name="Rombauts S."/>
            <person name="Zhou K."/>
            <person name="Otillar R."/>
            <person name="Merchant S.S."/>
            <person name="Podell S."/>
            <person name="Gaasterland T."/>
            <person name="Napoli C."/>
            <person name="Gendler K."/>
            <person name="Manuell A."/>
            <person name="Tai V."/>
            <person name="Vallon O."/>
            <person name="Piganeau G."/>
            <person name="Jancek S."/>
            <person name="Heijde M."/>
            <person name="Jabbari K."/>
            <person name="Bowler C."/>
            <person name="Lohr M."/>
            <person name="Robbens S."/>
            <person name="Werner G."/>
            <person name="Dubchak I."/>
            <person name="Pazour G.J."/>
            <person name="Ren Q."/>
            <person name="Paulsen I."/>
            <person name="Delwiche C."/>
            <person name="Schmutz J."/>
            <person name="Rokhsar D."/>
            <person name="Van de Peer Y."/>
            <person name="Moreau H."/>
            <person name="Grigoriev I.V."/>
        </authorList>
    </citation>
    <scope>NUCLEOTIDE SEQUENCE [LARGE SCALE GENOMIC DNA]</scope>
    <source>
        <strain evidence="6 7">CCE9901</strain>
    </source>
</reference>
<evidence type="ECO:0000259" key="5">
    <source>
        <dbReference type="Pfam" id="PF08389"/>
    </source>
</evidence>
<evidence type="ECO:0000313" key="6">
    <source>
        <dbReference type="EMBL" id="ABO98344.1"/>
    </source>
</evidence>
<evidence type="ECO:0000313" key="7">
    <source>
        <dbReference type="Proteomes" id="UP000001568"/>
    </source>
</evidence>
<feature type="domain" description="Exportin-1/Importin-beta-like" evidence="5">
    <location>
        <begin position="127"/>
        <end position="244"/>
    </location>
</feature>
<name>A4S383_OSTLU</name>
<dbReference type="OMA" id="ALACKMP"/>
<dbReference type="STRING" id="436017.A4S383"/>
<dbReference type="eggNOG" id="ENOG502SG01">
    <property type="taxonomic scope" value="Eukaryota"/>
</dbReference>
<dbReference type="Proteomes" id="UP000001568">
    <property type="component" value="Chromosome 10"/>
</dbReference>
<dbReference type="InterPro" id="IPR016024">
    <property type="entry name" value="ARM-type_fold"/>
</dbReference>
<dbReference type="HOGENOM" id="CLU_288763_0_0_1"/>
<keyword evidence="4" id="KW-0539">Nucleus</keyword>
<dbReference type="Gramene" id="ABO98344">
    <property type="protein sequence ID" value="ABO98344"/>
    <property type="gene ID" value="OSTLU_16936"/>
</dbReference>
<dbReference type="OrthoDB" id="435593at2759"/>
<dbReference type="Gene3D" id="1.25.10.10">
    <property type="entry name" value="Leucine-rich Repeat Variant"/>
    <property type="match status" value="1"/>
</dbReference>
<organism evidence="6 7">
    <name type="scientific">Ostreococcus lucimarinus (strain CCE9901)</name>
    <dbReference type="NCBI Taxonomy" id="436017"/>
    <lineage>
        <taxon>Eukaryota</taxon>
        <taxon>Viridiplantae</taxon>
        <taxon>Chlorophyta</taxon>
        <taxon>Mamiellophyceae</taxon>
        <taxon>Mamiellales</taxon>
        <taxon>Bathycoccaceae</taxon>
        <taxon>Ostreococcus</taxon>
    </lineage>
</organism>
<dbReference type="InterPro" id="IPR011989">
    <property type="entry name" value="ARM-like"/>
</dbReference>
<dbReference type="GeneID" id="5004245"/>
<dbReference type="PANTHER" id="PTHR12363:SF33">
    <property type="entry name" value="IMPORTIN-13"/>
    <property type="match status" value="1"/>
</dbReference>
<evidence type="ECO:0000256" key="3">
    <source>
        <dbReference type="ARBA" id="ARBA00022448"/>
    </source>
</evidence>
<dbReference type="Pfam" id="PF08389">
    <property type="entry name" value="Xpo1"/>
    <property type="match status" value="1"/>
</dbReference>
<keyword evidence="7" id="KW-1185">Reference proteome</keyword>